<dbReference type="Proteomes" id="UP000186143">
    <property type="component" value="Unassembled WGS sequence"/>
</dbReference>
<dbReference type="EMBL" id="MKIO01000029">
    <property type="protein sequence ID" value="OLP55249.1"/>
    <property type="molecule type" value="Genomic_DNA"/>
</dbReference>
<organism evidence="1 2">
    <name type="scientific">Xaviernesmea rhizosphaerae</name>
    <dbReference type="NCBI Taxonomy" id="1672749"/>
    <lineage>
        <taxon>Bacteria</taxon>
        <taxon>Pseudomonadati</taxon>
        <taxon>Pseudomonadota</taxon>
        <taxon>Alphaproteobacteria</taxon>
        <taxon>Hyphomicrobiales</taxon>
        <taxon>Rhizobiaceae</taxon>
        <taxon>Rhizobium/Agrobacterium group</taxon>
        <taxon>Xaviernesmea</taxon>
    </lineage>
</organism>
<dbReference type="InterPro" id="IPR008949">
    <property type="entry name" value="Isoprenoid_synthase_dom_sf"/>
</dbReference>
<gene>
    <name evidence="1" type="ORF">BJF92_21985</name>
</gene>
<dbReference type="PANTHER" id="PTHR31480">
    <property type="entry name" value="BIFUNCTIONAL LYCOPENE CYCLASE/PHYTOENE SYNTHASE"/>
    <property type="match status" value="1"/>
</dbReference>
<dbReference type="RefSeq" id="WP_075634797.1">
    <property type="nucleotide sequence ID" value="NZ_MKIO01000029.1"/>
</dbReference>
<dbReference type="InterPro" id="IPR002060">
    <property type="entry name" value="Squ/phyt_synthse"/>
</dbReference>
<dbReference type="STRING" id="1672749.BJF92_21985"/>
<reference evidence="1 2" key="1">
    <citation type="submission" date="2016-09" db="EMBL/GenBank/DDBJ databases">
        <title>Rhizobium sp. nov., a novel species isolated from the rice rhizosphere.</title>
        <authorList>
            <person name="Zhao J."/>
            <person name="Zhang X."/>
        </authorList>
    </citation>
    <scope>NUCLEOTIDE SEQUENCE [LARGE SCALE GENOMIC DNA]</scope>
    <source>
        <strain evidence="1 2">MH17</strain>
    </source>
</reference>
<protein>
    <submittedName>
        <fullName evidence="1">Phytoene synthase</fullName>
    </submittedName>
</protein>
<dbReference type="GO" id="GO:0016765">
    <property type="term" value="F:transferase activity, transferring alkyl or aryl (other than methyl) groups"/>
    <property type="evidence" value="ECO:0007669"/>
    <property type="project" value="UniProtKB-ARBA"/>
</dbReference>
<dbReference type="Gene3D" id="1.10.600.10">
    <property type="entry name" value="Farnesyl Diphosphate Synthase"/>
    <property type="match status" value="1"/>
</dbReference>
<dbReference type="AlphaFoldDB" id="A0A1Q9AJ51"/>
<dbReference type="SUPFAM" id="SSF48576">
    <property type="entry name" value="Terpenoid synthases"/>
    <property type="match status" value="1"/>
</dbReference>
<accession>A0A1Q9AJ51</accession>
<proteinExistence type="predicted"/>
<evidence type="ECO:0000313" key="1">
    <source>
        <dbReference type="EMBL" id="OLP55249.1"/>
    </source>
</evidence>
<evidence type="ECO:0000313" key="2">
    <source>
        <dbReference type="Proteomes" id="UP000186143"/>
    </source>
</evidence>
<comment type="caution">
    <text evidence="1">The sequence shown here is derived from an EMBL/GenBank/DDBJ whole genome shotgun (WGS) entry which is preliminary data.</text>
</comment>
<dbReference type="Pfam" id="PF00494">
    <property type="entry name" value="SQS_PSY"/>
    <property type="match status" value="1"/>
</dbReference>
<dbReference type="OrthoDB" id="9814909at2"/>
<name>A0A1Q9AJ51_9HYPH</name>
<sequence>MIASPEPTAAPGIAGAPAGLDPCLATLRENDRDRYLACLLAPEAARPSLAALYAFHAEIARVRDVVREPLPGEIRLQWWRDVLDDPSGGKASGHPVAKALLQAVADHRLPLQVLHDMIDARIFDLYDDPMESRHALEGYAGETASALIQLAGLMLDPAAVAGAADAAGHAGVAQTVAGLLLLAPIHRARGQVFFPLDLLAATGLDRERFLEGQDKQALARAVDAMIGLGREHLTKARAAARGLSPALRPAFVTVALAEPVFERAARAGAAVFDQPVAPPQWRRQWRMWRAARSGRW</sequence>